<protein>
    <recommendedName>
        <fullName evidence="6">Cryptic loci regulator 2 N-terminal domain-containing protein</fullName>
    </recommendedName>
</protein>
<evidence type="ECO:0000313" key="5">
    <source>
        <dbReference type="Proteomes" id="UP000799757"/>
    </source>
</evidence>
<evidence type="ECO:0000313" key="4">
    <source>
        <dbReference type="EMBL" id="KAF2796107.1"/>
    </source>
</evidence>
<dbReference type="PANTHER" id="PTHR38046">
    <property type="entry name" value="CRYPTIC LOCI REGULATOR 2"/>
    <property type="match status" value="1"/>
</dbReference>
<sequence>MSAGHIIVPLRPGSDGDATHRPTSQTYTQVDPPTLYLEKIGLQWMKSRKEALPGLTYALERLPAGYTMWQRPRVKDPSHVDKYLYGHPNRIYFDSPNRFFPHFKFLMENGGNAIGCPCTVCNAKGGAIPPLRPAYGSNQRNGVSGAATPKVRASSHKGRPKLVTPGMDTSRNDEEGTPDVYRNLIDKLQRLGNVDETITEPMSLDWRAEQEILPRTLKELKENPQWLPRRGDIVLYVRELPPGVEICRITKFNEFKLVDVKSRTYVGHPLWEAGLIGQTPTETTDIDDLVEETKKEKNVSYSGVRVEPIPSPNSADKSLSKRYRYIPVHYTRPFVFWKDFLGSLPEESWHPTIKNALAVMSSFSLMGKHRFRGTWPEAQIYSHGIYIGSETLVVGDTVRLIPKSGISSCTDILTITSIRLKFTNLDVANSNDYDEGRPYNSSVHIFGKAYTSDAHRSSKEWRSFDHPVPNIIRKSDPWCHPLHPPSKEMQVPFSRILGRLFESDAMTLWFPPPSADVTIPPNLSQGLAGLQEARAYSRGNDRRITESFGATWFWGDSRAEALDLRTVNGLEISKFDSERDPKEWRKQIKAAEKMSDQVQTQIQTRKEEVVRGGFVHKGLRGFAA</sequence>
<accession>A0A6A6XKL2</accession>
<evidence type="ECO:0008006" key="6">
    <source>
        <dbReference type="Google" id="ProtNLM"/>
    </source>
</evidence>
<dbReference type="Pfam" id="PF10383">
    <property type="entry name" value="Clr2"/>
    <property type="match status" value="1"/>
</dbReference>
<keyword evidence="5" id="KW-1185">Reference proteome</keyword>
<dbReference type="InterPro" id="IPR031915">
    <property type="entry name" value="Clr2_N"/>
</dbReference>
<dbReference type="GO" id="GO:0070824">
    <property type="term" value="C:SHREC complex"/>
    <property type="evidence" value="ECO:0007669"/>
    <property type="project" value="InterPro"/>
</dbReference>
<dbReference type="InterPro" id="IPR038986">
    <property type="entry name" value="Clr2"/>
</dbReference>
<dbReference type="GO" id="GO:0031934">
    <property type="term" value="C:mating-type region heterochromatin"/>
    <property type="evidence" value="ECO:0007669"/>
    <property type="project" value="TreeGrafter"/>
</dbReference>
<dbReference type="GO" id="GO:0030466">
    <property type="term" value="P:silent mating-type cassette heterochromatin formation"/>
    <property type="evidence" value="ECO:0007669"/>
    <property type="project" value="TreeGrafter"/>
</dbReference>
<evidence type="ECO:0000256" key="1">
    <source>
        <dbReference type="SAM" id="MobiDB-lite"/>
    </source>
</evidence>
<feature type="region of interest" description="Disordered" evidence="1">
    <location>
        <begin position="138"/>
        <end position="178"/>
    </location>
</feature>
<evidence type="ECO:0000259" key="2">
    <source>
        <dbReference type="Pfam" id="PF10383"/>
    </source>
</evidence>
<dbReference type="AlphaFoldDB" id="A0A6A6XKL2"/>
<organism evidence="4 5">
    <name type="scientific">Melanomma pulvis-pyrius CBS 109.77</name>
    <dbReference type="NCBI Taxonomy" id="1314802"/>
    <lineage>
        <taxon>Eukaryota</taxon>
        <taxon>Fungi</taxon>
        <taxon>Dikarya</taxon>
        <taxon>Ascomycota</taxon>
        <taxon>Pezizomycotina</taxon>
        <taxon>Dothideomycetes</taxon>
        <taxon>Pleosporomycetidae</taxon>
        <taxon>Pleosporales</taxon>
        <taxon>Melanommataceae</taxon>
        <taxon>Melanomma</taxon>
    </lineage>
</organism>
<name>A0A6A6XKL2_9PLEO</name>
<feature type="non-terminal residue" evidence="4">
    <location>
        <position position="624"/>
    </location>
</feature>
<evidence type="ECO:0000259" key="3">
    <source>
        <dbReference type="Pfam" id="PF16761"/>
    </source>
</evidence>
<dbReference type="GO" id="GO:0033553">
    <property type="term" value="C:rDNA heterochromatin"/>
    <property type="evidence" value="ECO:0007669"/>
    <property type="project" value="TreeGrafter"/>
</dbReference>
<dbReference type="InterPro" id="IPR018839">
    <property type="entry name" value="Tscrpt-silencing_Clr2_C"/>
</dbReference>
<reference evidence="4" key="1">
    <citation type="journal article" date="2020" name="Stud. Mycol.">
        <title>101 Dothideomycetes genomes: a test case for predicting lifestyles and emergence of pathogens.</title>
        <authorList>
            <person name="Haridas S."/>
            <person name="Albert R."/>
            <person name="Binder M."/>
            <person name="Bloem J."/>
            <person name="Labutti K."/>
            <person name="Salamov A."/>
            <person name="Andreopoulos B."/>
            <person name="Baker S."/>
            <person name="Barry K."/>
            <person name="Bills G."/>
            <person name="Bluhm B."/>
            <person name="Cannon C."/>
            <person name="Castanera R."/>
            <person name="Culley D."/>
            <person name="Daum C."/>
            <person name="Ezra D."/>
            <person name="Gonzalez J."/>
            <person name="Henrissat B."/>
            <person name="Kuo A."/>
            <person name="Liang C."/>
            <person name="Lipzen A."/>
            <person name="Lutzoni F."/>
            <person name="Magnuson J."/>
            <person name="Mondo S."/>
            <person name="Nolan M."/>
            <person name="Ohm R."/>
            <person name="Pangilinan J."/>
            <person name="Park H.-J."/>
            <person name="Ramirez L."/>
            <person name="Alfaro M."/>
            <person name="Sun H."/>
            <person name="Tritt A."/>
            <person name="Yoshinaga Y."/>
            <person name="Zwiers L.-H."/>
            <person name="Turgeon B."/>
            <person name="Goodwin S."/>
            <person name="Spatafora J."/>
            <person name="Crous P."/>
            <person name="Grigoriev I."/>
        </authorList>
    </citation>
    <scope>NUCLEOTIDE SEQUENCE</scope>
    <source>
        <strain evidence="4">CBS 109.77</strain>
    </source>
</reference>
<dbReference type="Proteomes" id="UP000799757">
    <property type="component" value="Unassembled WGS sequence"/>
</dbReference>
<dbReference type="Pfam" id="PF16761">
    <property type="entry name" value="Clr2_transil"/>
    <property type="match status" value="1"/>
</dbReference>
<feature type="domain" description="Cryptic loci regulator 2 N-terminal" evidence="3">
    <location>
        <begin position="57"/>
        <end position="121"/>
    </location>
</feature>
<dbReference type="EMBL" id="MU001839">
    <property type="protein sequence ID" value="KAF2796107.1"/>
    <property type="molecule type" value="Genomic_DNA"/>
</dbReference>
<proteinExistence type="predicted"/>
<gene>
    <name evidence="4" type="ORF">K505DRAFT_212638</name>
</gene>
<dbReference type="PANTHER" id="PTHR38046:SF1">
    <property type="entry name" value="CRYPTIC LOCI REGULATOR 2"/>
    <property type="match status" value="1"/>
</dbReference>
<feature type="domain" description="Cryptic loci regulator 2 C-terminal" evidence="2">
    <location>
        <begin position="381"/>
        <end position="501"/>
    </location>
</feature>
<dbReference type="OrthoDB" id="438224at2759"/>